<accession>F2JLL2</accession>
<dbReference type="KEGG" id="cle:Clole_1679"/>
<evidence type="ECO:0008006" key="4">
    <source>
        <dbReference type="Google" id="ProtNLM"/>
    </source>
</evidence>
<feature type="transmembrane region" description="Helical" evidence="1">
    <location>
        <begin position="327"/>
        <end position="345"/>
    </location>
</feature>
<gene>
    <name evidence="2" type="ordered locus">Clole_1679</name>
</gene>
<sequence>MKHKPHVTIICVSFLFLFGFISLSILQNQSTKHEQAVPLTYNWYYSLNGKSPVSLSIPTHVDCYYHKGDTVDLYTTLPTTSIKQPYLRTKIFLQHVKIFLDNELLYTYDGNINTSGNLEVGSGLLVFPLPKDYAYKTLHIQYIHSFDRITNYIFPITLTEKNLTETLLFDSAETIYLNSWFLLTGIVCLLASLYLKFQKQPYLSFVFLGIFAIIYSIWLLCNTKCLQLFTQNLAFIHHLEYLCFYASAIPLWLFFYQIVSKHSLKLYCFISVLPAIVFYIVAIILQYMDKANFFELLPAYHLLLGGNLLLMIIFIALLIYKKHPLSQGLLVGILCLILSGILEIVKFYATNIKVTSFINYGIILFFFNLIYALYRPKNLTKSKTTHF</sequence>
<keyword evidence="1" id="KW-0472">Membrane</keyword>
<keyword evidence="1" id="KW-1133">Transmembrane helix</keyword>
<feature type="transmembrane region" description="Helical" evidence="1">
    <location>
        <begin position="7"/>
        <end position="26"/>
    </location>
</feature>
<feature type="transmembrane region" description="Helical" evidence="1">
    <location>
        <begin position="202"/>
        <end position="219"/>
    </location>
</feature>
<feature type="transmembrane region" description="Helical" evidence="1">
    <location>
        <begin position="175"/>
        <end position="195"/>
    </location>
</feature>
<feature type="transmembrane region" description="Helical" evidence="1">
    <location>
        <begin position="239"/>
        <end position="259"/>
    </location>
</feature>
<feature type="transmembrane region" description="Helical" evidence="1">
    <location>
        <begin position="357"/>
        <end position="374"/>
    </location>
</feature>
<dbReference type="HOGENOM" id="CLU_713083_0_0_9"/>
<dbReference type="eggNOG" id="COG2199">
    <property type="taxonomic scope" value="Bacteria"/>
</dbReference>
<proteinExistence type="predicted"/>
<dbReference type="EMBL" id="CP002582">
    <property type="protein sequence ID" value="ADZ83403.1"/>
    <property type="molecule type" value="Genomic_DNA"/>
</dbReference>
<name>F2JLL2_CELLD</name>
<organism evidence="2 3">
    <name type="scientific">Cellulosilyticum lentocellum (strain ATCC 49066 / DSM 5427 / NCIMB 11756 / RHM5)</name>
    <name type="common">Clostridium lentocellum</name>
    <dbReference type="NCBI Taxonomy" id="642492"/>
    <lineage>
        <taxon>Bacteria</taxon>
        <taxon>Bacillati</taxon>
        <taxon>Bacillota</taxon>
        <taxon>Clostridia</taxon>
        <taxon>Lachnospirales</taxon>
        <taxon>Cellulosilyticaceae</taxon>
        <taxon>Cellulosilyticum</taxon>
    </lineage>
</organism>
<dbReference type="STRING" id="642492.Clole_1679"/>
<evidence type="ECO:0000313" key="3">
    <source>
        <dbReference type="Proteomes" id="UP000008467"/>
    </source>
</evidence>
<protein>
    <recommendedName>
        <fullName evidence="4">7TM-DISM receptor extracellular domain-containing protein</fullName>
    </recommendedName>
</protein>
<feature type="transmembrane region" description="Helical" evidence="1">
    <location>
        <begin position="266"/>
        <end position="287"/>
    </location>
</feature>
<dbReference type="AlphaFoldDB" id="F2JLL2"/>
<evidence type="ECO:0000313" key="2">
    <source>
        <dbReference type="EMBL" id="ADZ83403.1"/>
    </source>
</evidence>
<evidence type="ECO:0000256" key="1">
    <source>
        <dbReference type="SAM" id="Phobius"/>
    </source>
</evidence>
<dbReference type="RefSeq" id="WP_013656700.1">
    <property type="nucleotide sequence ID" value="NC_015275.1"/>
</dbReference>
<keyword evidence="1" id="KW-0812">Transmembrane</keyword>
<reference evidence="2 3" key="1">
    <citation type="journal article" date="2011" name="J. Bacteriol.">
        <title>Complete genome sequence of the cellulose-degrading bacterium Cellulosilyticum lentocellum.</title>
        <authorList>
            <consortium name="US DOE Joint Genome Institute"/>
            <person name="Miller D.A."/>
            <person name="Suen G."/>
            <person name="Bruce D."/>
            <person name="Copeland A."/>
            <person name="Cheng J.F."/>
            <person name="Detter C."/>
            <person name="Goodwin L.A."/>
            <person name="Han C.S."/>
            <person name="Hauser L.J."/>
            <person name="Land M.L."/>
            <person name="Lapidus A."/>
            <person name="Lucas S."/>
            <person name="Meincke L."/>
            <person name="Pitluck S."/>
            <person name="Tapia R."/>
            <person name="Teshima H."/>
            <person name="Woyke T."/>
            <person name="Fox B.G."/>
            <person name="Angert E.R."/>
            <person name="Currie C.R."/>
        </authorList>
    </citation>
    <scope>NUCLEOTIDE SEQUENCE [LARGE SCALE GENOMIC DNA]</scope>
    <source>
        <strain evidence="3">ATCC 49066 / DSM 5427 / NCIMB 11756 / RHM5</strain>
    </source>
</reference>
<feature type="transmembrane region" description="Helical" evidence="1">
    <location>
        <begin position="299"/>
        <end position="320"/>
    </location>
</feature>
<keyword evidence="3" id="KW-1185">Reference proteome</keyword>
<dbReference type="Proteomes" id="UP000008467">
    <property type="component" value="Chromosome"/>
</dbReference>